<dbReference type="GeneID" id="20325882"/>
<dbReference type="Proteomes" id="UP000054324">
    <property type="component" value="Unassembled WGS sequence"/>
</dbReference>
<dbReference type="CTD" id="20325882"/>
<gene>
    <name evidence="2" type="ORF">T265_11714</name>
</gene>
<dbReference type="KEGG" id="ovi:T265_11714"/>
<name>A0A074Z227_OPIVI</name>
<keyword evidence="3" id="KW-1185">Reference proteome</keyword>
<dbReference type="AlphaFoldDB" id="A0A074Z227"/>
<sequence>MADKPSHCLRRQSAAKYNFSNYQRFIPHYFVSHATSEAVTERPADCQSNDPSLMAKNQRIHINFTKGSRRETCDKHYSQSSDRQG</sequence>
<reference evidence="2 3" key="1">
    <citation type="submission" date="2013-11" db="EMBL/GenBank/DDBJ databases">
        <title>Opisthorchis viverrini - life in the bile duct.</title>
        <authorList>
            <person name="Young N.D."/>
            <person name="Nagarajan N."/>
            <person name="Lin S.J."/>
            <person name="Korhonen P.K."/>
            <person name="Jex A.R."/>
            <person name="Hall R.S."/>
            <person name="Safavi-Hemami H."/>
            <person name="Kaewkong W."/>
            <person name="Bertrand D."/>
            <person name="Gao S."/>
            <person name="Seet Q."/>
            <person name="Wongkham S."/>
            <person name="Teh B.T."/>
            <person name="Wongkham C."/>
            <person name="Intapan P.M."/>
            <person name="Maleewong W."/>
            <person name="Yang X."/>
            <person name="Hu M."/>
            <person name="Wang Z."/>
            <person name="Hofmann A."/>
            <person name="Sternberg P.W."/>
            <person name="Tan P."/>
            <person name="Wang J."/>
            <person name="Gasser R.B."/>
        </authorList>
    </citation>
    <scope>NUCLEOTIDE SEQUENCE [LARGE SCALE GENOMIC DNA]</scope>
</reference>
<organism evidence="2 3">
    <name type="scientific">Opisthorchis viverrini</name>
    <name type="common">Southeast Asian liver fluke</name>
    <dbReference type="NCBI Taxonomy" id="6198"/>
    <lineage>
        <taxon>Eukaryota</taxon>
        <taxon>Metazoa</taxon>
        <taxon>Spiralia</taxon>
        <taxon>Lophotrochozoa</taxon>
        <taxon>Platyhelminthes</taxon>
        <taxon>Trematoda</taxon>
        <taxon>Digenea</taxon>
        <taxon>Opisthorchiida</taxon>
        <taxon>Opisthorchiata</taxon>
        <taxon>Opisthorchiidae</taxon>
        <taxon>Opisthorchis</taxon>
    </lineage>
</organism>
<dbReference type="EMBL" id="KL597180">
    <property type="protein sequence ID" value="KER19547.1"/>
    <property type="molecule type" value="Genomic_DNA"/>
</dbReference>
<evidence type="ECO:0000313" key="2">
    <source>
        <dbReference type="EMBL" id="KER19547.1"/>
    </source>
</evidence>
<feature type="region of interest" description="Disordered" evidence="1">
    <location>
        <begin position="65"/>
        <end position="85"/>
    </location>
</feature>
<protein>
    <submittedName>
        <fullName evidence="2">Uncharacterized protein</fullName>
    </submittedName>
</protein>
<accession>A0A074Z227</accession>
<evidence type="ECO:0000313" key="3">
    <source>
        <dbReference type="Proteomes" id="UP000054324"/>
    </source>
</evidence>
<dbReference type="RefSeq" id="XP_009176708.1">
    <property type="nucleotide sequence ID" value="XM_009178444.1"/>
</dbReference>
<proteinExistence type="predicted"/>
<feature type="compositionally biased region" description="Basic and acidic residues" evidence="1">
    <location>
        <begin position="68"/>
        <end position="77"/>
    </location>
</feature>
<evidence type="ECO:0000256" key="1">
    <source>
        <dbReference type="SAM" id="MobiDB-lite"/>
    </source>
</evidence>